<protein>
    <submittedName>
        <fullName evidence="3">Plasmid stabilization system protein ParE</fullName>
    </submittedName>
</protein>
<keyword evidence="1" id="KW-1277">Toxin-antitoxin system</keyword>
<dbReference type="InterPro" id="IPR035093">
    <property type="entry name" value="RelE/ParE_toxin_dom_sf"/>
</dbReference>
<gene>
    <name evidence="3" type="ORF">L602_000500000920</name>
</gene>
<dbReference type="InterPro" id="IPR007712">
    <property type="entry name" value="RelE/ParE_toxin"/>
</dbReference>
<evidence type="ECO:0000256" key="2">
    <source>
        <dbReference type="SAM" id="MobiDB-lite"/>
    </source>
</evidence>
<dbReference type="OrthoDB" id="9798046at2"/>
<name>A0A562B5L8_9BURK</name>
<organism evidence="3 4">
    <name type="scientific">Cupriavidus gilardii J11</name>
    <dbReference type="NCBI Taxonomy" id="936133"/>
    <lineage>
        <taxon>Bacteria</taxon>
        <taxon>Pseudomonadati</taxon>
        <taxon>Pseudomonadota</taxon>
        <taxon>Betaproteobacteria</taxon>
        <taxon>Burkholderiales</taxon>
        <taxon>Burkholderiaceae</taxon>
        <taxon>Cupriavidus</taxon>
    </lineage>
</organism>
<dbReference type="Gene3D" id="3.30.2310.20">
    <property type="entry name" value="RelE-like"/>
    <property type="match status" value="1"/>
</dbReference>
<dbReference type="EMBL" id="VLJN01000045">
    <property type="protein sequence ID" value="TWG80446.1"/>
    <property type="molecule type" value="Genomic_DNA"/>
</dbReference>
<evidence type="ECO:0000313" key="4">
    <source>
        <dbReference type="Proteomes" id="UP000318141"/>
    </source>
</evidence>
<feature type="region of interest" description="Disordered" evidence="2">
    <location>
        <begin position="110"/>
        <end position="142"/>
    </location>
</feature>
<dbReference type="SUPFAM" id="SSF143011">
    <property type="entry name" value="RelE-like"/>
    <property type="match status" value="1"/>
</dbReference>
<dbReference type="Pfam" id="PF05016">
    <property type="entry name" value="ParE_toxin"/>
    <property type="match status" value="1"/>
</dbReference>
<dbReference type="Proteomes" id="UP000318141">
    <property type="component" value="Unassembled WGS sequence"/>
</dbReference>
<dbReference type="AlphaFoldDB" id="A0A562B5L8"/>
<comment type="caution">
    <text evidence="3">The sequence shown here is derived from an EMBL/GenBank/DDBJ whole genome shotgun (WGS) entry which is preliminary data.</text>
</comment>
<sequence length="142" mass="16625">MKYRVVFLESAVEDLKEIRRFVRKHFSEAVWRDSYDRIKKAILKLERFPRSGHALEELPGTQYLETIVERNRVIYELQGDTVFIHIICDSRQDFRIRLARRPIRSLLPALRRRDSTAPGKPTVDRPASEIAGRAVPGRRGAR</sequence>
<evidence type="ECO:0000256" key="1">
    <source>
        <dbReference type="ARBA" id="ARBA00022649"/>
    </source>
</evidence>
<evidence type="ECO:0000313" key="3">
    <source>
        <dbReference type="EMBL" id="TWG80446.1"/>
    </source>
</evidence>
<accession>A0A562B5L8</accession>
<reference evidence="3 4" key="1">
    <citation type="submission" date="2019-07" db="EMBL/GenBank/DDBJ databases">
        <title>Genome sequencing of lignin-degrading bacterial isolates.</title>
        <authorList>
            <person name="Gladden J."/>
        </authorList>
    </citation>
    <scope>NUCLEOTIDE SEQUENCE [LARGE SCALE GENOMIC DNA]</scope>
    <source>
        <strain evidence="3 4">J11</strain>
    </source>
</reference>
<keyword evidence="4" id="KW-1185">Reference proteome</keyword>
<feature type="compositionally biased region" description="Low complexity" evidence="2">
    <location>
        <begin position="131"/>
        <end position="142"/>
    </location>
</feature>
<proteinExistence type="predicted"/>